<dbReference type="Gene3D" id="2.30.110.10">
    <property type="entry name" value="Electron Transport, Fmn-binding Protein, Chain A"/>
    <property type="match status" value="1"/>
</dbReference>
<dbReference type="InterPro" id="IPR011576">
    <property type="entry name" value="Pyridox_Oxase_N"/>
</dbReference>
<evidence type="ECO:0000313" key="2">
    <source>
        <dbReference type="EMBL" id="NYE70940.1"/>
    </source>
</evidence>
<dbReference type="InterPro" id="IPR012349">
    <property type="entry name" value="Split_barrel_FMN-bd"/>
</dbReference>
<dbReference type="Proteomes" id="UP000569914">
    <property type="component" value="Unassembled WGS sequence"/>
</dbReference>
<evidence type="ECO:0000313" key="3">
    <source>
        <dbReference type="Proteomes" id="UP000569914"/>
    </source>
</evidence>
<accession>A0A7Y9I653</accession>
<evidence type="ECO:0000259" key="1">
    <source>
        <dbReference type="Pfam" id="PF01243"/>
    </source>
</evidence>
<dbReference type="AlphaFoldDB" id="A0A7Y9I653"/>
<name>A0A7Y9I653_9ACTN</name>
<dbReference type="EMBL" id="JACCBU010000001">
    <property type="protein sequence ID" value="NYE70940.1"/>
    <property type="molecule type" value="Genomic_DNA"/>
</dbReference>
<comment type="caution">
    <text evidence="2">The sequence shown here is derived from an EMBL/GenBank/DDBJ whole genome shotgun (WGS) entry which is preliminary data.</text>
</comment>
<keyword evidence="3" id="KW-1185">Reference proteome</keyword>
<dbReference type="SUPFAM" id="SSF50475">
    <property type="entry name" value="FMN-binding split barrel"/>
    <property type="match status" value="1"/>
</dbReference>
<dbReference type="Pfam" id="PF01243">
    <property type="entry name" value="PNPOx_N"/>
    <property type="match status" value="1"/>
</dbReference>
<organism evidence="2 3">
    <name type="scientific">Microlunatus parietis</name>
    <dbReference type="NCBI Taxonomy" id="682979"/>
    <lineage>
        <taxon>Bacteria</taxon>
        <taxon>Bacillati</taxon>
        <taxon>Actinomycetota</taxon>
        <taxon>Actinomycetes</taxon>
        <taxon>Propionibacteriales</taxon>
        <taxon>Propionibacteriaceae</taxon>
        <taxon>Microlunatus</taxon>
    </lineage>
</organism>
<sequence>MTIEEPRSVVQRREDTLHRLEHDVDLWVATAEAATGAPALVPLSFRWDGETIMISTAAGSPTARNLSAGGPARLAMGETRDVIMIDCTVAAVVPTTEIPDEVGDAFAAKAGFDPRQDTDPYLYFSLRPHRIQAWREVNELSGRTLMIKGRWR</sequence>
<protein>
    <recommendedName>
        <fullName evidence="1">Pyridoxamine 5'-phosphate oxidase N-terminal domain-containing protein</fullName>
    </recommendedName>
</protein>
<gene>
    <name evidence="2" type="ORF">BKA15_002269</name>
</gene>
<dbReference type="RefSeq" id="WP_312878947.1">
    <property type="nucleotide sequence ID" value="NZ_JACCBU010000001.1"/>
</dbReference>
<feature type="domain" description="Pyridoxamine 5'-phosphate oxidase N-terminal" evidence="1">
    <location>
        <begin position="27"/>
        <end position="134"/>
    </location>
</feature>
<proteinExistence type="predicted"/>
<reference evidence="2 3" key="1">
    <citation type="submission" date="2020-07" db="EMBL/GenBank/DDBJ databases">
        <title>Sequencing the genomes of 1000 actinobacteria strains.</title>
        <authorList>
            <person name="Klenk H.-P."/>
        </authorList>
    </citation>
    <scope>NUCLEOTIDE SEQUENCE [LARGE SCALE GENOMIC DNA]</scope>
    <source>
        <strain evidence="2 3">DSM 22083</strain>
    </source>
</reference>